<dbReference type="Proteomes" id="UP000078559">
    <property type="component" value="Chromosome 4"/>
</dbReference>
<comment type="subcellular location">
    <subcellularLocation>
        <location evidence="1">Nucleus</location>
    </subcellularLocation>
</comment>
<dbReference type="OrthoDB" id="514823at2759"/>
<dbReference type="GO" id="GO:1904161">
    <property type="term" value="P:DNA synthesis involved in UV-damage excision repair"/>
    <property type="evidence" value="ECO:0007669"/>
    <property type="project" value="TreeGrafter"/>
</dbReference>
<feature type="compositionally biased region" description="Acidic residues" evidence="5">
    <location>
        <begin position="313"/>
        <end position="337"/>
    </location>
</feature>
<feature type="compositionally biased region" description="Basic and acidic residues" evidence="5">
    <location>
        <begin position="288"/>
        <end position="312"/>
    </location>
</feature>
<evidence type="ECO:0000256" key="5">
    <source>
        <dbReference type="SAM" id="MobiDB-lite"/>
    </source>
</evidence>
<dbReference type="GO" id="GO:0006297">
    <property type="term" value="P:nucleotide-excision repair, DNA gap filling"/>
    <property type="evidence" value="ECO:0007669"/>
    <property type="project" value="TreeGrafter"/>
</dbReference>
<dbReference type="GO" id="GO:0043625">
    <property type="term" value="C:delta DNA polymerase complex"/>
    <property type="evidence" value="ECO:0007669"/>
    <property type="project" value="InterPro"/>
</dbReference>
<protein>
    <recommendedName>
        <fullName evidence="2">DNA polymerase delta subunit 3</fullName>
    </recommendedName>
</protein>
<keyword evidence="3" id="KW-0235">DNA replication</keyword>
<proteinExistence type="predicted"/>
<reference evidence="6" key="1">
    <citation type="submission" date="2014-12" db="EMBL/GenBank/DDBJ databases">
        <title>Genome Sequence of Valsa Canker Pathogens Uncovers a Specific Adaption of Colonization on Woody Bark.</title>
        <authorList>
            <person name="Yin Z."/>
            <person name="Liu H."/>
            <person name="Gao X."/>
            <person name="Li Z."/>
            <person name="Song N."/>
            <person name="Ke X."/>
            <person name="Dai Q."/>
            <person name="Wu Y."/>
            <person name="Sun Y."/>
            <person name="Xu J.-R."/>
            <person name="Kang Z.K."/>
            <person name="Wang L."/>
            <person name="Huang L."/>
        </authorList>
    </citation>
    <scope>NUCLEOTIDE SEQUENCE [LARGE SCALE GENOMIC DNA]</scope>
    <source>
        <strain evidence="6">03-8</strain>
    </source>
</reference>
<dbReference type="SMR" id="A0A194VYL8"/>
<evidence type="ECO:0000256" key="3">
    <source>
        <dbReference type="ARBA" id="ARBA00022705"/>
    </source>
</evidence>
<dbReference type="InterPro" id="IPR019038">
    <property type="entry name" value="POLD3"/>
</dbReference>
<evidence type="ECO:0000313" key="6">
    <source>
        <dbReference type="EMBL" id="KUI68890.1"/>
    </source>
</evidence>
<feature type="compositionally biased region" description="Basic and acidic residues" evidence="5">
    <location>
        <begin position="208"/>
        <end position="221"/>
    </location>
</feature>
<evidence type="ECO:0000256" key="1">
    <source>
        <dbReference type="ARBA" id="ARBA00004123"/>
    </source>
</evidence>
<gene>
    <name evidence="6" type="ORF">VM1G_04116</name>
</gene>
<dbReference type="GO" id="GO:0006271">
    <property type="term" value="P:DNA strand elongation involved in DNA replication"/>
    <property type="evidence" value="ECO:0007669"/>
    <property type="project" value="TreeGrafter"/>
</dbReference>
<dbReference type="InterPro" id="IPR041913">
    <property type="entry name" value="POLD3_sf"/>
</dbReference>
<sequence>MDGHKQYLAEHVLSEDKIITYRALSRALKVNVNVAKQMLYDFHAWQNDKRSGAVHATYMVYGTKKAAQTNGNSQHDGDVEMTSSHPEVGEAAEEVPVMTLSLVAEENLKEVLSQYETVTSMHVYSLGPHPVKDLQLLADVSKPILDMPAEDDSVNPPRPLGSIRNPYVRRRERRGAVPRPAAATSKPSNAKPPASKHVPAAEPAPAAKAKEEPKAEQKPTSKESTPVPSGAKKSAAAPKRGGSGGIMQSFAKAASMPKKEKTTETATPIEEDQVLSDDGEDDSVPVPEPKKESEAAGKSRKERQAELRRMMEEDSEGEEEPEKEDTPMEEPEEEEAPTPEPEKKEEPEPAEVISSTGDGRRRGKRRVMKKKTVMDDQGYLVTVQELGWESFSEDEPAAPPKKKTQLTSQPAKAKKPAPKGQGNIMSFFSKK</sequence>
<dbReference type="AlphaFoldDB" id="A0A194VYL8"/>
<dbReference type="GO" id="GO:0003887">
    <property type="term" value="F:DNA-directed DNA polymerase activity"/>
    <property type="evidence" value="ECO:0007669"/>
    <property type="project" value="TreeGrafter"/>
</dbReference>
<feature type="region of interest" description="Disordered" evidence="5">
    <location>
        <begin position="148"/>
        <end position="431"/>
    </location>
</feature>
<dbReference type="PANTHER" id="PTHR17598">
    <property type="entry name" value="DNA POLYMERASE DELTA SUBUNIT 3"/>
    <property type="match status" value="1"/>
</dbReference>
<dbReference type="PANTHER" id="PTHR17598:SF13">
    <property type="entry name" value="DNA POLYMERASE DELTA SUBUNIT 3"/>
    <property type="match status" value="1"/>
</dbReference>
<keyword evidence="7" id="KW-1185">Reference proteome</keyword>
<feature type="compositionally biased region" description="Acidic residues" evidence="5">
    <location>
        <begin position="269"/>
        <end position="283"/>
    </location>
</feature>
<dbReference type="Pfam" id="PF09507">
    <property type="entry name" value="CDC27"/>
    <property type="match status" value="1"/>
</dbReference>
<evidence type="ECO:0000256" key="2">
    <source>
        <dbReference type="ARBA" id="ARBA00017589"/>
    </source>
</evidence>
<evidence type="ECO:0000313" key="7">
    <source>
        <dbReference type="Proteomes" id="UP000078559"/>
    </source>
</evidence>
<evidence type="ECO:0000256" key="4">
    <source>
        <dbReference type="ARBA" id="ARBA00023242"/>
    </source>
</evidence>
<name>A0A194VYL8_CYTMA</name>
<dbReference type="Gene3D" id="3.90.1030.20">
    <property type="entry name" value="DNA polymerase delta, p66 (Cdc27) subunit, wHTH domain"/>
    <property type="match status" value="1"/>
</dbReference>
<feature type="compositionally biased region" description="Low complexity" evidence="5">
    <location>
        <begin position="226"/>
        <end position="240"/>
    </location>
</feature>
<feature type="compositionally biased region" description="Basic residues" evidence="5">
    <location>
        <begin position="361"/>
        <end position="371"/>
    </location>
</feature>
<dbReference type="EMBL" id="CM003101">
    <property type="protein sequence ID" value="KUI68890.1"/>
    <property type="molecule type" value="Genomic_DNA"/>
</dbReference>
<accession>A0A194VYL8</accession>
<organism evidence="6 7">
    <name type="scientific">Cytospora mali</name>
    <name type="common">Apple Valsa canker fungus</name>
    <name type="synonym">Valsa mali</name>
    <dbReference type="NCBI Taxonomy" id="578113"/>
    <lineage>
        <taxon>Eukaryota</taxon>
        <taxon>Fungi</taxon>
        <taxon>Dikarya</taxon>
        <taxon>Ascomycota</taxon>
        <taxon>Pezizomycotina</taxon>
        <taxon>Sordariomycetes</taxon>
        <taxon>Sordariomycetidae</taxon>
        <taxon>Diaporthales</taxon>
        <taxon>Cytosporaceae</taxon>
        <taxon>Cytospora</taxon>
    </lineage>
</organism>
<keyword evidence="4" id="KW-0539">Nucleus</keyword>